<dbReference type="InterPro" id="IPR001173">
    <property type="entry name" value="Glyco_trans_2-like"/>
</dbReference>
<evidence type="ECO:0000313" key="3">
    <source>
        <dbReference type="Proteomes" id="UP000642829"/>
    </source>
</evidence>
<dbReference type="CDD" id="cd06433">
    <property type="entry name" value="GT_2_WfgS_like"/>
    <property type="match status" value="1"/>
</dbReference>
<keyword evidence="3" id="KW-1185">Reference proteome</keyword>
<dbReference type="SUPFAM" id="SSF53448">
    <property type="entry name" value="Nucleotide-diphospho-sugar transferases"/>
    <property type="match status" value="1"/>
</dbReference>
<gene>
    <name evidence="2" type="ORF">GCM10007047_08780</name>
</gene>
<proteinExistence type="predicted"/>
<evidence type="ECO:0000313" key="2">
    <source>
        <dbReference type="EMBL" id="GHB95318.1"/>
    </source>
</evidence>
<name>A0A8J3GCM7_9BACT</name>
<dbReference type="InterPro" id="IPR029044">
    <property type="entry name" value="Nucleotide-diphossugar_trans"/>
</dbReference>
<dbReference type="PANTHER" id="PTHR22916:SF65">
    <property type="entry name" value="SLR1065 PROTEIN"/>
    <property type="match status" value="1"/>
</dbReference>
<comment type="caution">
    <text evidence="2">The sequence shown here is derived from an EMBL/GenBank/DDBJ whole genome shotgun (WGS) entry which is preliminary data.</text>
</comment>
<feature type="domain" description="Glycosyltransferase 2-like" evidence="1">
    <location>
        <begin position="42"/>
        <end position="168"/>
    </location>
</feature>
<reference evidence="2" key="1">
    <citation type="journal article" date="2014" name="Int. J. Syst. Evol. Microbiol.">
        <title>Complete genome sequence of Corynebacterium casei LMG S-19264T (=DSM 44701T), isolated from a smear-ripened cheese.</title>
        <authorList>
            <consortium name="US DOE Joint Genome Institute (JGI-PGF)"/>
            <person name="Walter F."/>
            <person name="Albersmeier A."/>
            <person name="Kalinowski J."/>
            <person name="Ruckert C."/>
        </authorList>
    </citation>
    <scope>NUCLEOTIDE SEQUENCE</scope>
    <source>
        <strain evidence="2">KCTC 12870</strain>
    </source>
</reference>
<dbReference type="Gene3D" id="3.90.550.10">
    <property type="entry name" value="Spore Coat Polysaccharide Biosynthesis Protein SpsA, Chain A"/>
    <property type="match status" value="1"/>
</dbReference>
<accession>A0A8J3GCM7</accession>
<keyword evidence="2" id="KW-0808">Transferase</keyword>
<dbReference type="EMBL" id="BMXG01000004">
    <property type="protein sequence ID" value="GHB95318.1"/>
    <property type="molecule type" value="Genomic_DNA"/>
</dbReference>
<protein>
    <submittedName>
        <fullName evidence="2">Glycosyl transferase</fullName>
    </submittedName>
</protein>
<dbReference type="RefSeq" id="WP_189512259.1">
    <property type="nucleotide sequence ID" value="NZ_BMXG01000004.1"/>
</dbReference>
<dbReference type="PANTHER" id="PTHR22916">
    <property type="entry name" value="GLYCOSYLTRANSFERASE"/>
    <property type="match status" value="1"/>
</dbReference>
<organism evidence="2 3">
    <name type="scientific">Cerasicoccus arenae</name>
    <dbReference type="NCBI Taxonomy" id="424488"/>
    <lineage>
        <taxon>Bacteria</taxon>
        <taxon>Pseudomonadati</taxon>
        <taxon>Verrucomicrobiota</taxon>
        <taxon>Opitutia</taxon>
        <taxon>Puniceicoccales</taxon>
        <taxon>Cerasicoccaceae</taxon>
        <taxon>Cerasicoccus</taxon>
    </lineage>
</organism>
<dbReference type="Proteomes" id="UP000642829">
    <property type="component" value="Unassembled WGS sequence"/>
</dbReference>
<dbReference type="GO" id="GO:0016758">
    <property type="term" value="F:hexosyltransferase activity"/>
    <property type="evidence" value="ECO:0007669"/>
    <property type="project" value="UniProtKB-ARBA"/>
</dbReference>
<evidence type="ECO:0000259" key="1">
    <source>
        <dbReference type="Pfam" id="PF00535"/>
    </source>
</evidence>
<reference evidence="2" key="2">
    <citation type="submission" date="2020-09" db="EMBL/GenBank/DDBJ databases">
        <authorList>
            <person name="Sun Q."/>
            <person name="Kim S."/>
        </authorList>
    </citation>
    <scope>NUCLEOTIDE SEQUENCE</scope>
    <source>
        <strain evidence="2">KCTC 12870</strain>
    </source>
</reference>
<sequence length="302" mass="34120">MKIGMSLSTPTDIPILKPRKAWPFQCRVNRLTGIESETPRVSVIIPSFNQADYLEAAIRSVLCQDYPNVECLVLDGGSKDGSAEIIEHYRSALAYARSHSDNGQSAAVNEGAQRATGDIMSFLNSDDMLAQGAISRIVKTFAQHPESMLVHGERILIDASDNVAGWSHSIPFNPDETPYNINSETAFWKSQAFDELGGFNESLSFALDLDFFCRIYAKYPIHLINQFLGYYRFHPLSKSETMDDVRLVESRECWRDIFGTDYPEAPQAPRSLITRIRHAARGIIHPRVLLAPYLNFKFLKRR</sequence>
<dbReference type="AlphaFoldDB" id="A0A8J3GCM7"/>
<dbReference type="Pfam" id="PF00535">
    <property type="entry name" value="Glycos_transf_2"/>
    <property type="match status" value="1"/>
</dbReference>